<keyword evidence="5" id="KW-0720">Serine protease</keyword>
<evidence type="ECO:0000259" key="7">
    <source>
        <dbReference type="Pfam" id="PF17676"/>
    </source>
</evidence>
<evidence type="ECO:0000256" key="5">
    <source>
        <dbReference type="ARBA" id="ARBA00022825"/>
    </source>
</evidence>
<proteinExistence type="inferred from homology"/>
<dbReference type="InterPro" id="IPR003507">
    <property type="entry name" value="S66_fam"/>
</dbReference>
<reference evidence="8 9" key="1">
    <citation type="submission" date="2023-03" db="EMBL/GenBank/DDBJ databases">
        <title>YIM 133296 draft genome.</title>
        <authorList>
            <person name="Xiong L."/>
        </authorList>
    </citation>
    <scope>NUCLEOTIDE SEQUENCE [LARGE SCALE GENOMIC DNA]</scope>
    <source>
        <strain evidence="8 9">YIM 133296</strain>
    </source>
</reference>
<accession>A0ABT6C3H7</accession>
<evidence type="ECO:0000256" key="1">
    <source>
        <dbReference type="ARBA" id="ARBA00010233"/>
    </source>
</evidence>
<dbReference type="InterPro" id="IPR040449">
    <property type="entry name" value="Peptidase_S66_N"/>
</dbReference>
<dbReference type="PANTHER" id="PTHR30237">
    <property type="entry name" value="MURAMOYLTETRAPEPTIDE CARBOXYPEPTIDASE"/>
    <property type="match status" value="1"/>
</dbReference>
<dbReference type="Gene3D" id="3.40.50.10740">
    <property type="entry name" value="Class I glutamine amidotransferase-like"/>
    <property type="match status" value="1"/>
</dbReference>
<dbReference type="Proteomes" id="UP001528912">
    <property type="component" value="Unassembled WGS sequence"/>
</dbReference>
<evidence type="ECO:0000313" key="8">
    <source>
        <dbReference type="EMBL" id="MDF8263260.1"/>
    </source>
</evidence>
<gene>
    <name evidence="8" type="ORF">P4R38_03230</name>
</gene>
<dbReference type="SUPFAM" id="SSF141986">
    <property type="entry name" value="LD-carboxypeptidase A C-terminal domain-like"/>
    <property type="match status" value="1"/>
</dbReference>
<dbReference type="Gene3D" id="3.50.30.60">
    <property type="entry name" value="LD-carboxypeptidase A C-terminal domain-like"/>
    <property type="match status" value="1"/>
</dbReference>
<evidence type="ECO:0000256" key="2">
    <source>
        <dbReference type="ARBA" id="ARBA00022645"/>
    </source>
</evidence>
<dbReference type="CDD" id="cd07025">
    <property type="entry name" value="Peptidase_S66"/>
    <property type="match status" value="1"/>
</dbReference>
<sequence length="309" mass="33003">MATIPATSAYVVPPALRPGSRVAVMAFSGRIVQDQLEKGLAVLRGWDLEPVVLESARSVHPTLGYLGGTDELRARDLEAALTDPAYDAVLLGRGGYGAQRALDLVDWSAVAAAGPRPRHVVGFSDATALQEALLHHLGWTSLYGPMVATWYFEQERAQQSLRQLLLAPDDVTGIDLPDAVPLVDGTAQGVVLGGCATLLSSSIGTATSVPARDAILFLEDVDEDPFRLDRVFTQLRRSGYLDGVRGVLTGTFDGCGEPEAVREVLRDRFGDLGVPVLTGADIGHGVALQTLPIGRPARLDTYTRRLDLL</sequence>
<feature type="domain" description="LD-carboxypeptidase N-terminal" evidence="6">
    <location>
        <begin position="22"/>
        <end position="144"/>
    </location>
</feature>
<dbReference type="Pfam" id="PF17676">
    <property type="entry name" value="Peptidase_S66C"/>
    <property type="match status" value="1"/>
</dbReference>
<dbReference type="RefSeq" id="WP_277191024.1">
    <property type="nucleotide sequence ID" value="NZ_JAROAV010000010.1"/>
</dbReference>
<dbReference type="InterPro" id="IPR027478">
    <property type="entry name" value="LdcA_N"/>
</dbReference>
<keyword evidence="9" id="KW-1185">Reference proteome</keyword>
<evidence type="ECO:0000256" key="3">
    <source>
        <dbReference type="ARBA" id="ARBA00022670"/>
    </source>
</evidence>
<dbReference type="Pfam" id="PF02016">
    <property type="entry name" value="Peptidase_S66"/>
    <property type="match status" value="1"/>
</dbReference>
<dbReference type="EMBL" id="JAROAV010000010">
    <property type="protein sequence ID" value="MDF8263260.1"/>
    <property type="molecule type" value="Genomic_DNA"/>
</dbReference>
<feature type="domain" description="LD-carboxypeptidase C-terminal" evidence="7">
    <location>
        <begin position="188"/>
        <end position="299"/>
    </location>
</feature>
<organism evidence="8 9">
    <name type="scientific">Luteipulveratus flavus</name>
    <dbReference type="NCBI Taxonomy" id="3031728"/>
    <lineage>
        <taxon>Bacteria</taxon>
        <taxon>Bacillati</taxon>
        <taxon>Actinomycetota</taxon>
        <taxon>Actinomycetes</taxon>
        <taxon>Micrococcales</taxon>
        <taxon>Dermacoccaceae</taxon>
        <taxon>Luteipulveratus</taxon>
    </lineage>
</organism>
<dbReference type="PIRSF" id="PIRSF028757">
    <property type="entry name" value="LD-carboxypeptidase"/>
    <property type="match status" value="1"/>
</dbReference>
<dbReference type="InterPro" id="IPR029062">
    <property type="entry name" value="Class_I_gatase-like"/>
</dbReference>
<protein>
    <submittedName>
        <fullName evidence="8">LD-carboxypeptidase</fullName>
    </submittedName>
</protein>
<evidence type="ECO:0000259" key="6">
    <source>
        <dbReference type="Pfam" id="PF02016"/>
    </source>
</evidence>
<dbReference type="InterPro" id="IPR040921">
    <property type="entry name" value="Peptidase_S66C"/>
</dbReference>
<dbReference type="PANTHER" id="PTHR30237:SF2">
    <property type="entry name" value="MUREIN TETRAPEPTIDE CARBOXYPEPTIDASE"/>
    <property type="match status" value="1"/>
</dbReference>
<keyword evidence="2" id="KW-0121">Carboxypeptidase</keyword>
<comment type="caution">
    <text evidence="8">The sequence shown here is derived from an EMBL/GenBank/DDBJ whole genome shotgun (WGS) entry which is preliminary data.</text>
</comment>
<comment type="similarity">
    <text evidence="1">Belongs to the peptidase S66 family.</text>
</comment>
<dbReference type="SUPFAM" id="SSF52317">
    <property type="entry name" value="Class I glutamine amidotransferase-like"/>
    <property type="match status" value="1"/>
</dbReference>
<evidence type="ECO:0000313" key="9">
    <source>
        <dbReference type="Proteomes" id="UP001528912"/>
    </source>
</evidence>
<dbReference type="InterPro" id="IPR027461">
    <property type="entry name" value="Carboxypeptidase_A_C_sf"/>
</dbReference>
<keyword evidence="4" id="KW-0378">Hydrolase</keyword>
<evidence type="ECO:0000256" key="4">
    <source>
        <dbReference type="ARBA" id="ARBA00022801"/>
    </source>
</evidence>
<keyword evidence="3" id="KW-0645">Protease</keyword>
<name>A0ABT6C3H7_9MICO</name>